<proteinExistence type="predicted"/>
<keyword evidence="2" id="KW-1185">Reference proteome</keyword>
<comment type="caution">
    <text evidence="1">The sequence shown here is derived from an EMBL/GenBank/DDBJ whole genome shotgun (WGS) entry which is preliminary data.</text>
</comment>
<accession>A0AAX6I9Z1</accession>
<protein>
    <submittedName>
        <fullName evidence="1">Uncharacterized protein</fullName>
    </submittedName>
</protein>
<organism evidence="1 2">
    <name type="scientific">Iris pallida</name>
    <name type="common">Sweet iris</name>
    <dbReference type="NCBI Taxonomy" id="29817"/>
    <lineage>
        <taxon>Eukaryota</taxon>
        <taxon>Viridiplantae</taxon>
        <taxon>Streptophyta</taxon>
        <taxon>Embryophyta</taxon>
        <taxon>Tracheophyta</taxon>
        <taxon>Spermatophyta</taxon>
        <taxon>Magnoliopsida</taxon>
        <taxon>Liliopsida</taxon>
        <taxon>Asparagales</taxon>
        <taxon>Iridaceae</taxon>
        <taxon>Iridoideae</taxon>
        <taxon>Irideae</taxon>
        <taxon>Iris</taxon>
    </lineage>
</organism>
<reference evidence="1" key="2">
    <citation type="submission" date="2023-04" db="EMBL/GenBank/DDBJ databases">
        <authorList>
            <person name="Bruccoleri R.E."/>
            <person name="Oakeley E.J."/>
            <person name="Faust A.-M."/>
            <person name="Dessus-Babus S."/>
            <person name="Altorfer M."/>
            <person name="Burckhardt D."/>
            <person name="Oertli M."/>
            <person name="Naumann U."/>
            <person name="Petersen F."/>
            <person name="Wong J."/>
        </authorList>
    </citation>
    <scope>NUCLEOTIDE SEQUENCE</scope>
    <source>
        <strain evidence="1">GSM-AAB239-AS_SAM_17_03QT</strain>
        <tissue evidence="1">Leaf</tissue>
    </source>
</reference>
<sequence>MYFVSLFLYNNLFSIHLYLCLHEKESRNDHYILYLPPIIYMCTLRWQVAYHSLRESYEWWQHSRETL</sequence>
<dbReference type="AlphaFoldDB" id="A0AAX6I9Z1"/>
<evidence type="ECO:0000313" key="1">
    <source>
        <dbReference type="EMBL" id="KAJ6849831.1"/>
    </source>
</evidence>
<dbReference type="Proteomes" id="UP001140949">
    <property type="component" value="Unassembled WGS sequence"/>
</dbReference>
<gene>
    <name evidence="1" type="ORF">M6B38_267065</name>
</gene>
<dbReference type="EMBL" id="JANAVB010003399">
    <property type="protein sequence ID" value="KAJ6849831.1"/>
    <property type="molecule type" value="Genomic_DNA"/>
</dbReference>
<reference evidence="1" key="1">
    <citation type="journal article" date="2023" name="GigaByte">
        <title>Genome assembly of the bearded iris, Iris pallida Lam.</title>
        <authorList>
            <person name="Bruccoleri R.E."/>
            <person name="Oakeley E.J."/>
            <person name="Faust A.M.E."/>
            <person name="Altorfer M."/>
            <person name="Dessus-Babus S."/>
            <person name="Burckhardt D."/>
            <person name="Oertli M."/>
            <person name="Naumann U."/>
            <person name="Petersen F."/>
            <person name="Wong J."/>
        </authorList>
    </citation>
    <scope>NUCLEOTIDE SEQUENCE</scope>
    <source>
        <strain evidence="1">GSM-AAB239-AS_SAM_17_03QT</strain>
    </source>
</reference>
<evidence type="ECO:0000313" key="2">
    <source>
        <dbReference type="Proteomes" id="UP001140949"/>
    </source>
</evidence>
<name>A0AAX6I9Z1_IRIPA</name>